<dbReference type="GO" id="GO:0036126">
    <property type="term" value="C:sperm flagellum"/>
    <property type="evidence" value="ECO:0000318"/>
    <property type="project" value="GO_Central"/>
</dbReference>
<evidence type="ECO:0000256" key="4">
    <source>
        <dbReference type="SAM" id="MobiDB-lite"/>
    </source>
</evidence>
<evidence type="ECO:0000256" key="3">
    <source>
        <dbReference type="RuleBase" id="RU367040"/>
    </source>
</evidence>
<evidence type="ECO:0000256" key="2">
    <source>
        <dbReference type="ARBA" id="ARBA00022490"/>
    </source>
</evidence>
<dbReference type="PANTHER" id="PTHR19960:SF11">
    <property type="entry name" value="TEKTIN"/>
    <property type="match status" value="1"/>
</dbReference>
<dbReference type="AlphaFoldDB" id="W5MGE9"/>
<dbReference type="PRINTS" id="PR00511">
    <property type="entry name" value="TEKTIN"/>
</dbReference>
<dbReference type="GeneTree" id="ENSGT00950000182894"/>
<dbReference type="Pfam" id="PF03148">
    <property type="entry name" value="Tektin"/>
    <property type="match status" value="1"/>
</dbReference>
<feature type="region of interest" description="Disordered" evidence="4">
    <location>
        <begin position="60"/>
        <end position="91"/>
    </location>
</feature>
<dbReference type="Ensembl" id="ENSLOCT00000007466.1">
    <property type="protein sequence ID" value="ENSLOCP00000007458.1"/>
    <property type="gene ID" value="ENSLOCG00000006174.1"/>
</dbReference>
<dbReference type="GO" id="GO:0005930">
    <property type="term" value="C:axoneme"/>
    <property type="evidence" value="ECO:0007669"/>
    <property type="project" value="UniProtKB-SubCell"/>
</dbReference>
<keyword evidence="3" id="KW-0969">Cilium</keyword>
<keyword evidence="2" id="KW-0963">Cytoplasm</keyword>
<reference evidence="6" key="1">
    <citation type="submission" date="2011-12" db="EMBL/GenBank/DDBJ databases">
        <title>The Draft Genome of Lepisosteus oculatus.</title>
        <authorList>
            <consortium name="The Broad Institute Genome Assembly &amp; Analysis Group"/>
            <consortium name="Computational R&amp;D Group"/>
            <consortium name="and Sequencing Platform"/>
            <person name="Di Palma F."/>
            <person name="Alfoldi J."/>
            <person name="Johnson J."/>
            <person name="Berlin A."/>
            <person name="Gnerre S."/>
            <person name="Jaffe D."/>
            <person name="MacCallum I."/>
            <person name="Young S."/>
            <person name="Walker B.J."/>
            <person name="Lander E.S."/>
            <person name="Lindblad-Toh K."/>
        </authorList>
    </citation>
    <scope>NUCLEOTIDE SEQUENCE [LARGE SCALE GENOMIC DNA]</scope>
</reference>
<name>W5MGE9_LEPOC</name>
<dbReference type="GO" id="GO:0060294">
    <property type="term" value="P:cilium movement involved in cell motility"/>
    <property type="evidence" value="ECO:0000318"/>
    <property type="project" value="GO_Central"/>
</dbReference>
<reference evidence="5" key="3">
    <citation type="submission" date="2025-09" db="UniProtKB">
        <authorList>
            <consortium name="Ensembl"/>
        </authorList>
    </citation>
    <scope>IDENTIFICATION</scope>
</reference>
<dbReference type="eggNOG" id="KOG2685">
    <property type="taxonomic scope" value="Eukaryota"/>
</dbReference>
<accession>W5MGE9</accession>
<protein>
    <recommendedName>
        <fullName evidence="3">Tektin</fullName>
    </recommendedName>
</protein>
<dbReference type="InterPro" id="IPR000435">
    <property type="entry name" value="Tektins"/>
</dbReference>
<keyword evidence="3" id="KW-0282">Flagellum</keyword>
<dbReference type="OMA" id="HIEDRCH"/>
<dbReference type="GO" id="GO:0060271">
    <property type="term" value="P:cilium assembly"/>
    <property type="evidence" value="ECO:0000318"/>
    <property type="project" value="GO_Central"/>
</dbReference>
<comment type="subcellular location">
    <subcellularLocation>
        <location evidence="3">Cytoplasm</location>
        <location evidence="3">Cytoskeleton</location>
        <location evidence="3">Cilium axoneme</location>
    </subcellularLocation>
</comment>
<keyword evidence="6" id="KW-1185">Reference proteome</keyword>
<dbReference type="Bgee" id="ENSLOCG00000006174">
    <property type="expression patterns" value="Expressed in testis and 3 other cell types or tissues"/>
</dbReference>
<comment type="similarity">
    <text evidence="1 3">Belongs to the tektin family.</text>
</comment>
<evidence type="ECO:0000256" key="1">
    <source>
        <dbReference type="ARBA" id="ARBA00007209"/>
    </source>
</evidence>
<dbReference type="GO" id="GO:0015630">
    <property type="term" value="C:microtubule cytoskeleton"/>
    <property type="evidence" value="ECO:0000318"/>
    <property type="project" value="GO_Central"/>
</dbReference>
<dbReference type="HOGENOM" id="CLU_033588_2_1_1"/>
<dbReference type="InParanoid" id="W5MGE9"/>
<evidence type="ECO:0000313" key="6">
    <source>
        <dbReference type="Proteomes" id="UP000018468"/>
    </source>
</evidence>
<dbReference type="EMBL" id="AHAT01013584">
    <property type="status" value="NOT_ANNOTATED_CDS"/>
    <property type="molecule type" value="Genomic_DNA"/>
</dbReference>
<sequence length="486" mass="55541">MDFFGSTQSCAYFRPAPPVGRVLPNLSTMKDSYKCFARPQPVYHHLNLDWKPKTRYKISFGEQNDADGPSGDDTKMPPLAPSNAAPTTPEEWRRANTAHLRQSEASRRQAEKMRAETSRLIQVQDQLTRKAQSETSRRIGERMTDIAFWTNELSYEVEQLVRDSEMLKGVKTRLEKALSVTEGPKQMAKECLYHRQKKLGNELITDTVEKELVQEVSVIASCQEQIQRLIDKTMKQLETNRKVQHVMEKDIDDKHAAYHIEDRCHKLMDFTSGIAFFMDVDRMDVSFCSASVPESWAKFSENSILLSQSERAATAKVRDEVERVVEVTSREMWSQYHRVNIAFASCISETAEAKDKLQAHLAKTLQEVFQTERTISALEEAIRNKEAPLKVAQTRLKERSKRPNIELCKDPPHSKLLTEIHSINGTVASLKLHLAEARDSLQQLVNSKATLEQELFAKAHSLFIDREKCMGIRKIFPSSPRLAGYT</sequence>
<dbReference type="Proteomes" id="UP000018468">
    <property type="component" value="Linkage group LG13"/>
</dbReference>
<dbReference type="STRING" id="7918.ENSLOCP00000007458"/>
<organism evidence="5 6">
    <name type="scientific">Lepisosteus oculatus</name>
    <name type="common">Spotted gar</name>
    <dbReference type="NCBI Taxonomy" id="7918"/>
    <lineage>
        <taxon>Eukaryota</taxon>
        <taxon>Metazoa</taxon>
        <taxon>Chordata</taxon>
        <taxon>Craniata</taxon>
        <taxon>Vertebrata</taxon>
        <taxon>Euteleostomi</taxon>
        <taxon>Actinopterygii</taxon>
        <taxon>Neopterygii</taxon>
        <taxon>Holostei</taxon>
        <taxon>Semionotiformes</taxon>
        <taxon>Lepisosteidae</taxon>
        <taxon>Lepisosteus</taxon>
    </lineage>
</organism>
<keyword evidence="3" id="KW-0966">Cell projection</keyword>
<evidence type="ECO:0000313" key="5">
    <source>
        <dbReference type="Ensembl" id="ENSLOCP00000007458.1"/>
    </source>
</evidence>
<dbReference type="InterPro" id="IPR048256">
    <property type="entry name" value="Tektin-like"/>
</dbReference>
<reference evidence="5" key="2">
    <citation type="submission" date="2025-08" db="UniProtKB">
        <authorList>
            <consortium name="Ensembl"/>
        </authorList>
    </citation>
    <scope>IDENTIFICATION</scope>
</reference>
<proteinExistence type="inferred from homology"/>
<dbReference type="PANTHER" id="PTHR19960">
    <property type="entry name" value="TEKTIN"/>
    <property type="match status" value="1"/>
</dbReference>